<keyword evidence="2" id="KW-1185">Reference proteome</keyword>
<gene>
    <name evidence="1" type="ORF">HHL15_03110</name>
</gene>
<accession>A0A848G0S9</accession>
<evidence type="ECO:0000313" key="2">
    <source>
        <dbReference type="Proteomes" id="UP000580043"/>
    </source>
</evidence>
<proteinExistence type="predicted"/>
<organism evidence="1 2">
    <name type="scientific">Zoogloea dura</name>
    <dbReference type="NCBI Taxonomy" id="2728840"/>
    <lineage>
        <taxon>Bacteria</taxon>
        <taxon>Pseudomonadati</taxon>
        <taxon>Pseudomonadota</taxon>
        <taxon>Betaproteobacteria</taxon>
        <taxon>Rhodocyclales</taxon>
        <taxon>Zoogloeaceae</taxon>
        <taxon>Zoogloea</taxon>
    </lineage>
</organism>
<sequence length="307" mass="34232">MAIVSRLASSFSKVYAERIEPLVFSFRLAKRLAVFDIRGVDDLDTGVLMHEAGCEVDPACARLVKRYRRYYARYARREADGAQISAGGVPSVLPLHRFADFGAYEKVMRKKSGNFVRSAKKARETGYTTARFAFSNHVPDICEIRKSKVFRAFGPVLDAVFLTEDSIGGPPAALQSVSPLACPSHWEAFLGVFVDAPGHRQGEVVVDRKLVAYVRLHRVGNTVRYAEFMGHGDHLHGGVMMLLHMDIIRWLLRADAPESQGIQYITYGCLEQGGEGLLFWKRKARFEPMLLAFPQEGGAREVVPDPA</sequence>
<evidence type="ECO:0008006" key="3">
    <source>
        <dbReference type="Google" id="ProtNLM"/>
    </source>
</evidence>
<dbReference type="AlphaFoldDB" id="A0A848G0S9"/>
<dbReference type="RefSeq" id="WP_169144369.1">
    <property type="nucleotide sequence ID" value="NZ_JABBGA010000002.1"/>
</dbReference>
<comment type="caution">
    <text evidence="1">The sequence shown here is derived from an EMBL/GenBank/DDBJ whole genome shotgun (WGS) entry which is preliminary data.</text>
</comment>
<name>A0A848G0S9_9RHOO</name>
<reference evidence="1 2" key="1">
    <citation type="submission" date="2020-04" db="EMBL/GenBank/DDBJ databases">
        <title>Zoogloea sp. G-4-1-14 isolated from soil.</title>
        <authorList>
            <person name="Dahal R.H."/>
        </authorList>
    </citation>
    <scope>NUCLEOTIDE SEQUENCE [LARGE SCALE GENOMIC DNA]</scope>
    <source>
        <strain evidence="1 2">G-4-1-14</strain>
    </source>
</reference>
<dbReference type="Proteomes" id="UP000580043">
    <property type="component" value="Unassembled WGS sequence"/>
</dbReference>
<dbReference type="EMBL" id="JABBGA010000002">
    <property type="protein sequence ID" value="NML24719.1"/>
    <property type="molecule type" value="Genomic_DNA"/>
</dbReference>
<evidence type="ECO:0000313" key="1">
    <source>
        <dbReference type="EMBL" id="NML24719.1"/>
    </source>
</evidence>
<protein>
    <recommendedName>
        <fullName evidence="3">BioF2-like acetyltransferase domain-containing protein</fullName>
    </recommendedName>
</protein>